<dbReference type="RefSeq" id="WP_169800824.1">
    <property type="nucleotide sequence ID" value="NZ_CP011509.1"/>
</dbReference>
<protein>
    <submittedName>
        <fullName evidence="2">Beta-propeller repeat-containing protein</fullName>
    </submittedName>
</protein>
<sequence>MKTTMWLAVGALLACACGVEAEVSSSVTPLAAEPSSGLPTVQLTIACSQGTCREPLVLEPKRTQQAPSTLGYSTYLGFSGRHDFGKAVAVDPAGNAYVVGVTRVPDSASTTWNVFVAKMSPTGQNLYYVYFPGPEAKSIAVDSAGNAYIVAQASDGNIVAKLNPSGSAFVYYDIMPYSFEDIAVDSLGNAYVSGRYYQGTSKDDEVVVGKLNSAGSAFLYLVSFGGSSFDRASSIDIDTSGNAYVGGLTGSSNFPLWNALQTSFSGVYSSFVTKLNAAGTGLVYSTYLGNLGSSNFLRNRDIAVDGAGNAYVAVETDSALFPSTPGAAQPFLKGYADGYIAKLNTAGGLTYATYLGSTGIDRLTGIAVDGSTGTVYATGQTGGGMPVTSNAFQPVCYGADAFVTQVSPSGGSFSYSSYLGGYSYENVDNDISHNIALDSSKNVYVVGDTQSTNFPTTVYSHAGLVDAFITKFNGP</sequence>
<dbReference type="Gene3D" id="2.40.10.500">
    <property type="match status" value="1"/>
</dbReference>
<evidence type="ECO:0000313" key="2">
    <source>
        <dbReference type="EMBL" id="REG14232.1"/>
    </source>
</evidence>
<name>A0ABX9JK91_9BACT</name>
<dbReference type="PANTHER" id="PTHR35580">
    <property type="entry name" value="CELL SURFACE GLYCOPROTEIN (S-LAYER PROTEIN)-LIKE PROTEIN"/>
    <property type="match status" value="1"/>
</dbReference>
<evidence type="ECO:0000256" key="1">
    <source>
        <dbReference type="SAM" id="SignalP"/>
    </source>
</evidence>
<keyword evidence="3" id="KW-1185">Reference proteome</keyword>
<comment type="caution">
    <text evidence="2">The sequence shown here is derived from an EMBL/GenBank/DDBJ whole genome shotgun (WGS) entry which is preliminary data.</text>
</comment>
<dbReference type="EMBL" id="QUMU01000032">
    <property type="protein sequence ID" value="REG14232.1"/>
    <property type="molecule type" value="Genomic_DNA"/>
</dbReference>
<proteinExistence type="predicted"/>
<accession>A0ABX9JK91</accession>
<feature type="chain" id="PRO_5047349546" evidence="1">
    <location>
        <begin position="22"/>
        <end position="475"/>
    </location>
</feature>
<dbReference type="InterPro" id="IPR011042">
    <property type="entry name" value="6-blade_b-propeller_TolB-like"/>
</dbReference>
<dbReference type="Gene3D" id="2.120.10.30">
    <property type="entry name" value="TolB, C-terminal domain"/>
    <property type="match status" value="1"/>
</dbReference>
<dbReference type="InterPro" id="IPR052918">
    <property type="entry name" value="Motility_Chemotaxis_Reg"/>
</dbReference>
<dbReference type="PROSITE" id="PS51257">
    <property type="entry name" value="PROKAR_LIPOPROTEIN"/>
    <property type="match status" value="1"/>
</dbReference>
<dbReference type="SUPFAM" id="SSF101898">
    <property type="entry name" value="NHL repeat"/>
    <property type="match status" value="2"/>
</dbReference>
<dbReference type="Pfam" id="PF06739">
    <property type="entry name" value="SBBP"/>
    <property type="match status" value="4"/>
</dbReference>
<keyword evidence="1" id="KW-0732">Signal</keyword>
<feature type="signal peptide" evidence="1">
    <location>
        <begin position="1"/>
        <end position="21"/>
    </location>
</feature>
<organism evidence="2 3">
    <name type="scientific">Archangium gephyra</name>
    <dbReference type="NCBI Taxonomy" id="48"/>
    <lineage>
        <taxon>Bacteria</taxon>
        <taxon>Pseudomonadati</taxon>
        <taxon>Myxococcota</taxon>
        <taxon>Myxococcia</taxon>
        <taxon>Myxococcales</taxon>
        <taxon>Cystobacterineae</taxon>
        <taxon>Archangiaceae</taxon>
        <taxon>Archangium</taxon>
    </lineage>
</organism>
<reference evidence="2 3" key="1">
    <citation type="submission" date="2018-08" db="EMBL/GenBank/DDBJ databases">
        <title>Genomic Encyclopedia of Archaeal and Bacterial Type Strains, Phase II (KMG-II): from individual species to whole genera.</title>
        <authorList>
            <person name="Goeker M."/>
        </authorList>
    </citation>
    <scope>NUCLEOTIDE SEQUENCE [LARGE SCALE GENOMIC DNA]</scope>
    <source>
        <strain evidence="2 3">DSM 2261</strain>
    </source>
</reference>
<gene>
    <name evidence="2" type="ORF">ATI61_13211</name>
</gene>
<evidence type="ECO:0000313" key="3">
    <source>
        <dbReference type="Proteomes" id="UP000256345"/>
    </source>
</evidence>
<dbReference type="PANTHER" id="PTHR35580:SF1">
    <property type="entry name" value="PHYTASE-LIKE DOMAIN-CONTAINING PROTEIN"/>
    <property type="match status" value="1"/>
</dbReference>
<dbReference type="InterPro" id="IPR010620">
    <property type="entry name" value="SBBP_repeat"/>
</dbReference>
<dbReference type="Proteomes" id="UP000256345">
    <property type="component" value="Unassembled WGS sequence"/>
</dbReference>